<proteinExistence type="predicted"/>
<dbReference type="EMBL" id="CP002824">
    <property type="protein sequence ID" value="AEG97465.1"/>
    <property type="molecule type" value="Genomic_DNA"/>
</dbReference>
<dbReference type="AlphaFoldDB" id="A0A0H3FSQ0"/>
<reference evidence="1 2" key="1">
    <citation type="journal article" date="2012" name="J. Bacteriol.">
        <title>Complete genome sequence of Enterobacter aerogenes KCTC 2190.</title>
        <authorList>
            <person name="Shin S.H."/>
            <person name="Kim S."/>
            <person name="Kim J.Y."/>
            <person name="Lee S."/>
            <person name="Um Y."/>
            <person name="Oh M.K."/>
            <person name="Kim Y.R."/>
            <person name="Lee J."/>
            <person name="Yang K.S."/>
        </authorList>
    </citation>
    <scope>NUCLEOTIDE SEQUENCE [LARGE SCALE GENOMIC DNA]</scope>
    <source>
        <strain evidence="1 2">KCTC 2190</strain>
    </source>
</reference>
<dbReference type="PATRIC" id="fig|1028307.3.peg.2544"/>
<dbReference type="Proteomes" id="UP000008881">
    <property type="component" value="Chromosome"/>
</dbReference>
<evidence type="ECO:0000313" key="1">
    <source>
        <dbReference type="EMBL" id="AEG97465.1"/>
    </source>
</evidence>
<gene>
    <name evidence="1" type="ordered locus">EAE_12755</name>
</gene>
<evidence type="ECO:0000313" key="2">
    <source>
        <dbReference type="Proteomes" id="UP000008881"/>
    </source>
</evidence>
<organism evidence="1 2">
    <name type="scientific">Klebsiella aerogenes (strain ATCC 13048 / DSM 30053 / CCUG 1429 / JCM 1235 / KCTC 2190 / NBRC 13534 / NCIMB 10102 / NCTC 10006 / CDC 819-56)</name>
    <name type="common">Enterobacter aerogenes</name>
    <dbReference type="NCBI Taxonomy" id="1028307"/>
    <lineage>
        <taxon>Bacteria</taxon>
        <taxon>Pseudomonadati</taxon>
        <taxon>Pseudomonadota</taxon>
        <taxon>Gammaproteobacteria</taxon>
        <taxon>Enterobacterales</taxon>
        <taxon>Enterobacteriaceae</taxon>
        <taxon>Klebsiella/Raoultella group</taxon>
        <taxon>Klebsiella</taxon>
    </lineage>
</organism>
<dbReference type="KEGG" id="eae:EAE_12755"/>
<sequence length="34" mass="4068">MLREDLAKTACGPFSFAWKMRKVRAFADKFEREM</sequence>
<dbReference type="HOGENOM" id="CLU_3374226_0_0_6"/>
<protein>
    <submittedName>
        <fullName evidence="1">Uncharacterized protein</fullName>
    </submittedName>
</protein>
<name>A0A0H3FSQ0_KLEAK</name>
<accession>A0A0H3FSQ0</accession>
<dbReference type="OrthoDB" id="9887274at2"/>
<keyword evidence="2" id="KW-1185">Reference proteome</keyword>